<evidence type="ECO:0000313" key="3">
    <source>
        <dbReference type="EMBL" id="VAX20570.1"/>
    </source>
</evidence>
<dbReference type="EMBL" id="UOGD01000171">
    <property type="protein sequence ID" value="VAX20570.1"/>
    <property type="molecule type" value="Genomic_DNA"/>
</dbReference>
<dbReference type="InterPro" id="IPR010819">
    <property type="entry name" value="AGE/CE"/>
</dbReference>
<reference evidence="3" key="1">
    <citation type="submission" date="2018-06" db="EMBL/GenBank/DDBJ databases">
        <authorList>
            <person name="Zhirakovskaya E."/>
        </authorList>
    </citation>
    <scope>NUCLEOTIDE SEQUENCE</scope>
</reference>
<dbReference type="Pfam" id="PF07221">
    <property type="entry name" value="GlcNAc_2-epim"/>
    <property type="match status" value="1"/>
</dbReference>
<organism evidence="3">
    <name type="scientific">hydrothermal vent metagenome</name>
    <dbReference type="NCBI Taxonomy" id="652676"/>
    <lineage>
        <taxon>unclassified sequences</taxon>
        <taxon>metagenomes</taxon>
        <taxon>ecological metagenomes</taxon>
    </lineage>
</organism>
<dbReference type="EC" id="5.1.3.8" evidence="3"/>
<proteinExistence type="inferred from homology"/>
<dbReference type="InterPro" id="IPR012341">
    <property type="entry name" value="6hp_glycosidase-like_sf"/>
</dbReference>
<accession>A0A3B1CCQ7</accession>
<dbReference type="Gene3D" id="1.50.10.10">
    <property type="match status" value="1"/>
</dbReference>
<dbReference type="PANTHER" id="PTHR15108">
    <property type="entry name" value="N-ACYLGLUCOSAMINE-2-EPIMERASE"/>
    <property type="match status" value="1"/>
</dbReference>
<name>A0A3B1CCQ7_9ZZZZ</name>
<gene>
    <name evidence="3" type="ORF">MNBD_IGNAVI01-503</name>
</gene>
<dbReference type="SUPFAM" id="SSF48208">
    <property type="entry name" value="Six-hairpin glycosidases"/>
    <property type="match status" value="1"/>
</dbReference>
<comment type="similarity">
    <text evidence="1">Belongs to the N-acylglucosamine 2-epimerase family.</text>
</comment>
<protein>
    <submittedName>
        <fullName evidence="3">N-acylglucosamine 2-epimerase</fullName>
        <ecNumber evidence="3">5.1.3.8</ecNumber>
    </submittedName>
</protein>
<evidence type="ECO:0000256" key="1">
    <source>
        <dbReference type="ARBA" id="ARBA00008558"/>
    </source>
</evidence>
<dbReference type="GO" id="GO:0050121">
    <property type="term" value="F:N-acylglucosamine 2-epimerase activity"/>
    <property type="evidence" value="ECO:0007669"/>
    <property type="project" value="UniProtKB-EC"/>
</dbReference>
<evidence type="ECO:0000256" key="2">
    <source>
        <dbReference type="ARBA" id="ARBA00023235"/>
    </source>
</evidence>
<dbReference type="GO" id="GO:0005975">
    <property type="term" value="P:carbohydrate metabolic process"/>
    <property type="evidence" value="ECO:0007669"/>
    <property type="project" value="InterPro"/>
</dbReference>
<dbReference type="AlphaFoldDB" id="A0A3B1CCQ7"/>
<keyword evidence="2 3" id="KW-0413">Isomerase</keyword>
<sequence length="422" mass="49428">MDTGEAKVLKEYLVKTENYLNEKLIPFWVEKAVEPKFGGFQTNYDRDGNRTEVTEKSFLSQCRAVFTISHAMRLGFDWQNGEEAIQQGIEFLKNHFHDKEYDGYYWIVEEDGTPKDVNKIIYGHSFLIYGFSEYALLTGDKFAKDEAVRIFNLLQTKVVDKEHDGYFEHFDRSFNLKQARGDIKAHKSLDVHMHLMEAFTTLYELTGAENHRKALTDVIDLIFDKMVEPKTGTGISMFTDKWEPIANVELDTVWGRDRFDEDGKDTDITSYGHNIELAWLYLHAQDILGIPREESLDRVIPIYEHTYKNGVDWKYGGIYVEGERNGEATEKTKEFWQQAEALIGFLDAYELTKDSRYLDAYKNIHDFVFNKVINWDQGEWFALLEENGNLIWDYMGTSWKVFYHTVRGTTQIVDRMKKLLEN</sequence>
<dbReference type="InterPro" id="IPR008928">
    <property type="entry name" value="6-hairpin_glycosidase_sf"/>
</dbReference>